<dbReference type="PROSITE" id="PS50106">
    <property type="entry name" value="PDZ"/>
    <property type="match status" value="1"/>
</dbReference>
<gene>
    <name evidence="15" type="primary">dsh-1</name>
    <name evidence="13" type="synonym">Cbr-dsh-1</name>
    <name evidence="15" type="ORF">CBG02352</name>
    <name evidence="13" type="ORF">CBG_02352</name>
</gene>
<dbReference type="Pfam" id="PF00778">
    <property type="entry name" value="DIX"/>
    <property type="match status" value="1"/>
</dbReference>
<dbReference type="GO" id="GO:0016477">
    <property type="term" value="P:cell migration"/>
    <property type="evidence" value="ECO:0007669"/>
    <property type="project" value="UniProtKB-ARBA"/>
</dbReference>
<dbReference type="InterPro" id="IPR015506">
    <property type="entry name" value="Dsh/Dvl-rel"/>
</dbReference>
<dbReference type="InterPro" id="IPR001478">
    <property type="entry name" value="PDZ"/>
</dbReference>
<feature type="region of interest" description="Disordered" evidence="9">
    <location>
        <begin position="150"/>
        <end position="176"/>
    </location>
</feature>
<dbReference type="AlphaFoldDB" id="A8WUI7"/>
<evidence type="ECO:0000256" key="1">
    <source>
        <dbReference type="ARBA" id="ARBA00004370"/>
    </source>
</evidence>
<evidence type="ECO:0000313" key="15">
    <source>
        <dbReference type="WormBase" id="CBG02352a"/>
    </source>
</evidence>
<dbReference type="SMART" id="SM00049">
    <property type="entry name" value="DEP"/>
    <property type="match status" value="1"/>
</dbReference>
<dbReference type="GO" id="GO:0000132">
    <property type="term" value="P:establishment of mitotic spindle orientation"/>
    <property type="evidence" value="ECO:0007669"/>
    <property type="project" value="UniProtKB-ARBA"/>
</dbReference>
<comment type="subcellular location">
    <subcellularLocation>
        <location evidence="2">Cytoplasm</location>
    </subcellularLocation>
    <subcellularLocation>
        <location evidence="1">Membrane</location>
    </subcellularLocation>
</comment>
<dbReference type="PANTHER" id="PTHR10878:SF25">
    <property type="entry name" value="SEGMENT POLARITY PROTEIN DISHEVELLED"/>
    <property type="match status" value="1"/>
</dbReference>
<dbReference type="FunFam" id="1.10.10.10:FF:000400">
    <property type="entry name" value="DiSHevelled related"/>
    <property type="match status" value="1"/>
</dbReference>
<proteinExistence type="inferred from homology"/>
<evidence type="ECO:0000259" key="11">
    <source>
        <dbReference type="PROSITE" id="PS50186"/>
    </source>
</evidence>
<dbReference type="eggNOG" id="KOG3571">
    <property type="taxonomic scope" value="Eukaryota"/>
</dbReference>
<dbReference type="GO" id="GO:0009887">
    <property type="term" value="P:animal organ morphogenesis"/>
    <property type="evidence" value="ECO:0007669"/>
    <property type="project" value="UniProtKB-ARBA"/>
</dbReference>
<accession>A8WUI7</accession>
<feature type="compositionally biased region" description="Low complexity" evidence="9">
    <location>
        <begin position="545"/>
        <end position="571"/>
    </location>
</feature>
<dbReference type="GO" id="GO:0048468">
    <property type="term" value="P:cell development"/>
    <property type="evidence" value="ECO:0007669"/>
    <property type="project" value="UniProtKB-ARBA"/>
</dbReference>
<dbReference type="InterPro" id="IPR036390">
    <property type="entry name" value="WH_DNA-bd_sf"/>
</dbReference>
<dbReference type="FunFam" id="2.30.42.10:FF:000203">
    <property type="entry name" value="DiSHevelled related"/>
    <property type="match status" value="1"/>
</dbReference>
<comment type="similarity">
    <text evidence="3">Belongs to the DSH family.</text>
</comment>
<feature type="domain" description="PDZ" evidence="10">
    <location>
        <begin position="801"/>
        <end position="874"/>
    </location>
</feature>
<dbReference type="Pfam" id="PF00610">
    <property type="entry name" value="DEP"/>
    <property type="match status" value="1"/>
</dbReference>
<dbReference type="SMART" id="SM00228">
    <property type="entry name" value="PDZ"/>
    <property type="match status" value="1"/>
</dbReference>
<feature type="region of interest" description="Disordered" evidence="9">
    <location>
        <begin position="441"/>
        <end position="486"/>
    </location>
</feature>
<dbReference type="InterPro" id="IPR001158">
    <property type="entry name" value="DIX"/>
</dbReference>
<protein>
    <submittedName>
        <fullName evidence="13">Protein CBR-DSH-1</fullName>
    </submittedName>
</protein>
<dbReference type="InterPro" id="IPR008339">
    <property type="entry name" value="Dishevelled_fam"/>
</dbReference>
<reference evidence="13 14" key="1">
    <citation type="journal article" date="2003" name="PLoS Biol.">
        <title>The genome sequence of Caenorhabditis briggsae: a platform for comparative genomics.</title>
        <authorList>
            <person name="Stein L.D."/>
            <person name="Bao Z."/>
            <person name="Blasiar D."/>
            <person name="Blumenthal T."/>
            <person name="Brent M.R."/>
            <person name="Chen N."/>
            <person name="Chinwalla A."/>
            <person name="Clarke L."/>
            <person name="Clee C."/>
            <person name="Coghlan A."/>
            <person name="Coulson A."/>
            <person name="D'Eustachio P."/>
            <person name="Fitch D.H."/>
            <person name="Fulton L.A."/>
            <person name="Fulton R.E."/>
            <person name="Griffiths-Jones S."/>
            <person name="Harris T.W."/>
            <person name="Hillier L.W."/>
            <person name="Kamath R."/>
            <person name="Kuwabara P.E."/>
            <person name="Mardis E.R."/>
            <person name="Marra M.A."/>
            <person name="Miner T.L."/>
            <person name="Minx P."/>
            <person name="Mullikin J.C."/>
            <person name="Plumb R.W."/>
            <person name="Rogers J."/>
            <person name="Schein J.E."/>
            <person name="Sohrmann M."/>
            <person name="Spieth J."/>
            <person name="Stajich J.E."/>
            <person name="Wei C."/>
            <person name="Willey D."/>
            <person name="Wilson R.K."/>
            <person name="Durbin R."/>
            <person name="Waterston R.H."/>
        </authorList>
    </citation>
    <scope>NUCLEOTIDE SEQUENCE [LARGE SCALE GENOMIC DNA]</scope>
    <source>
        <strain evidence="13 14">AF16</strain>
    </source>
</reference>
<feature type="compositionally biased region" description="Basic residues" evidence="9">
    <location>
        <begin position="768"/>
        <end position="782"/>
    </location>
</feature>
<evidence type="ECO:0000256" key="5">
    <source>
        <dbReference type="ARBA" id="ARBA00022490"/>
    </source>
</evidence>
<dbReference type="CDD" id="cd06717">
    <property type="entry name" value="PDZ_Dishevelled-like"/>
    <property type="match status" value="1"/>
</dbReference>
<dbReference type="InterPro" id="IPR036034">
    <property type="entry name" value="PDZ_sf"/>
</dbReference>
<evidence type="ECO:0000259" key="10">
    <source>
        <dbReference type="PROSITE" id="PS50106"/>
    </source>
</evidence>
<feature type="region of interest" description="Disordered" evidence="9">
    <location>
        <begin position="933"/>
        <end position="956"/>
    </location>
</feature>
<dbReference type="InterPro" id="IPR029071">
    <property type="entry name" value="Ubiquitin-like_domsf"/>
</dbReference>
<evidence type="ECO:0000313" key="13">
    <source>
        <dbReference type="EMBL" id="CAP24149.2"/>
    </source>
</evidence>
<reference evidence="13 14" key="2">
    <citation type="journal article" date="2011" name="PLoS Genet.">
        <title>Caenorhabditis briggsae recombinant inbred line genotypes reveal inter-strain incompatibility and the evolution of recombination.</title>
        <authorList>
            <person name="Ross J.A."/>
            <person name="Koboldt D.C."/>
            <person name="Staisch J.E."/>
            <person name="Chamberlin H.M."/>
            <person name="Gupta B.P."/>
            <person name="Miller R.D."/>
            <person name="Baird S.E."/>
            <person name="Haag E.S."/>
        </authorList>
    </citation>
    <scope>NUCLEOTIDE SEQUENCE [LARGE SCALE GENOMIC DNA]</scope>
    <source>
        <strain evidence="13 14">AF16</strain>
    </source>
</reference>
<sequence>MAESPPRVDSSAPDVGDPTSMMERLRLGDDGGKDDEFDNKSVSSAQYSQASEATTAVKQQPFLHTMTKVYCHIDDETDPYMLEVHVPPDLITLGDLKRVLMRTNFKYYRKALDPDSGYEVKAEIRDDSQRLTPSSNNLFELFLLTIEGSTHSDGSSGKMRKYPSVPGPAPSNRSGPPMNYQHAAYQFDNSMMSTDSESMISAAIPGYLKSAAYNRRFPQHYLAMSIKLGVARERAIPASSNTPSTSSMTTSSDVLRSLLFTAKERKVLSTYTAPPSHRNHSPGVVSQLINKIEQKASPPTTSSRTKKKKKAPPLAQIDDLDLIEDEKTVVEVAKSPRRKKYTGNPLGNLKILNGFLPSSKTTDDKENDSVPSTGKKLKKSKSKSRVEPETDPPFRLKRTLTDLTNNHTPSGSTWRQMVSNALGGPLKKRLSEGALFFPGTSKAADDCVDEEGGNTKTKTKSPFLQRRKQNEKSAGGANRKESGGSASSSFFGALIRLSHSAASLTSLTSLGGSRSNSASPSSSRSNTKEFKEELKPPQPPPPDLISPAAALSKPIFSLAPPSSPVSLTPPSRELRKSKTCQITTDRPPIIPSITISESRSLNRIDRCRPVTVDGSNLTPDRRPLVSRRSTMSRTMSLIPTSPSLPPLYEEEMASTAAMVDEEREEKTQKRRMRRYGGSNTTSTYQGRKDAAPDASPRRHLIGFLHRTSHLSLTSELSADASFYLIGHRRHLEESTIGSESDARVFSDDDDRGSTTTDFTSVSRQHEKMAKKKKNKRNFRKPSRASSFSSITESSMSLDVITVNLNMDTVNFLGISIVGQTSNCGDNGIYVANIMKGGAVALDGRIEAGDMILQVNETSFENFTNDQAVDVLREAVSRRGPIKLTVAKSFENGQSCFTIPRNSREEPVRPIDTQAWIQHTNAMRGMPSIVEESAPTPIPGEWPHGRPPSSSTVTSNGSNGQNTVVGNGAHIHLDIHTDKKKVVEIMAMPGSGLDIKNRTWLKIPIPMSFLGSDLVEWLLDRIEGLRERKTARNYAADLLKLKYIAHVVNKVTFTEQCYYVLGDECADYARFRNEDGGPKYQWTMGMNGMSAGNGSSVMLPPPQFPGAVPFKGMAPSMVSDGESRMYVMHI</sequence>
<feature type="compositionally biased region" description="Basic and acidic residues" evidence="9">
    <location>
        <begin position="384"/>
        <end position="394"/>
    </location>
</feature>
<dbReference type="Gene3D" id="2.40.240.130">
    <property type="match status" value="1"/>
</dbReference>
<evidence type="ECO:0000256" key="6">
    <source>
        <dbReference type="ARBA" id="ARBA00022687"/>
    </source>
</evidence>
<keyword evidence="14" id="KW-1185">Reference proteome</keyword>
<dbReference type="WormBase" id="CBG02352a">
    <property type="protein sequence ID" value="CBP45455"/>
    <property type="gene ID" value="WBGene00025421"/>
    <property type="gene designation" value="Cbr-dsh-1"/>
</dbReference>
<dbReference type="InParanoid" id="A8WUI7"/>
<evidence type="ECO:0000256" key="8">
    <source>
        <dbReference type="PROSITE-ProRule" id="PRU00069"/>
    </source>
</evidence>
<dbReference type="SUPFAM" id="SSF54236">
    <property type="entry name" value="Ubiquitin-like"/>
    <property type="match status" value="1"/>
</dbReference>
<evidence type="ECO:0000259" key="12">
    <source>
        <dbReference type="PROSITE" id="PS50841"/>
    </source>
</evidence>
<dbReference type="EMBL" id="HE601438">
    <property type="protein sequence ID" value="CAP24149.2"/>
    <property type="molecule type" value="Genomic_DNA"/>
</dbReference>
<feature type="compositionally biased region" description="Low complexity" evidence="9">
    <location>
        <begin position="509"/>
        <end position="525"/>
    </location>
</feature>
<dbReference type="PRINTS" id="PR01760">
    <property type="entry name" value="DISHEVELLED"/>
</dbReference>
<dbReference type="InterPro" id="IPR036388">
    <property type="entry name" value="WH-like_DNA-bd_sf"/>
</dbReference>
<feature type="region of interest" description="Disordered" evidence="9">
    <location>
        <begin position="294"/>
        <end position="314"/>
    </location>
</feature>
<dbReference type="Pfam" id="PF00595">
    <property type="entry name" value="PDZ"/>
    <property type="match status" value="1"/>
</dbReference>
<dbReference type="GO" id="GO:0035556">
    <property type="term" value="P:intracellular signal transduction"/>
    <property type="evidence" value="ECO:0007669"/>
    <property type="project" value="InterPro"/>
</dbReference>
<dbReference type="FunFam" id="2.40.240.130:FF:000001">
    <property type="entry name" value="Segment polarity protein dishevelled homolog DVL-1"/>
    <property type="match status" value="1"/>
</dbReference>
<dbReference type="OMA" id="DGESRMY"/>
<dbReference type="GO" id="GO:0005829">
    <property type="term" value="C:cytosol"/>
    <property type="evidence" value="ECO:0000318"/>
    <property type="project" value="GO_Central"/>
</dbReference>
<dbReference type="GO" id="GO:0048699">
    <property type="term" value="P:generation of neurons"/>
    <property type="evidence" value="ECO:0007669"/>
    <property type="project" value="UniProtKB-ARBA"/>
</dbReference>
<feature type="domain" description="DIX" evidence="12">
    <location>
        <begin position="64"/>
        <end position="146"/>
    </location>
</feature>
<dbReference type="PROSITE" id="PS50186">
    <property type="entry name" value="DEP"/>
    <property type="match status" value="1"/>
</dbReference>
<keyword evidence="6 8" id="KW-0879">Wnt signaling pathway</keyword>
<dbReference type="PROSITE" id="PS50841">
    <property type="entry name" value="DIX"/>
    <property type="match status" value="1"/>
</dbReference>
<dbReference type="GO" id="GO:0016020">
    <property type="term" value="C:membrane"/>
    <property type="evidence" value="ECO:0007669"/>
    <property type="project" value="UniProtKB-SubCell"/>
</dbReference>
<feature type="region of interest" description="Disordered" evidence="9">
    <location>
        <begin position="339"/>
        <end position="395"/>
    </location>
</feature>
<dbReference type="SUPFAM" id="SSF50156">
    <property type="entry name" value="PDZ domain-like"/>
    <property type="match status" value="1"/>
</dbReference>
<dbReference type="GO" id="GO:0005938">
    <property type="term" value="C:cell cortex"/>
    <property type="evidence" value="ECO:0007669"/>
    <property type="project" value="UniProtKB-ARBA"/>
</dbReference>
<feature type="compositionally biased region" description="Low complexity" evidence="9">
    <location>
        <begin position="946"/>
        <end position="956"/>
    </location>
</feature>
<evidence type="ECO:0000256" key="9">
    <source>
        <dbReference type="SAM" id="MobiDB-lite"/>
    </source>
</evidence>
<dbReference type="GO" id="GO:0035591">
    <property type="term" value="F:signaling adaptor activity"/>
    <property type="evidence" value="ECO:0007669"/>
    <property type="project" value="UniProtKB-ARBA"/>
</dbReference>
<feature type="region of interest" description="Disordered" evidence="9">
    <location>
        <begin position="735"/>
        <end position="785"/>
    </location>
</feature>
<feature type="compositionally biased region" description="Basic and acidic residues" evidence="9">
    <location>
        <begin position="526"/>
        <end position="535"/>
    </location>
</feature>
<dbReference type="GO" id="GO:0048646">
    <property type="term" value="P:anatomical structure formation involved in morphogenesis"/>
    <property type="evidence" value="ECO:0007669"/>
    <property type="project" value="UniProtKB-ARBA"/>
</dbReference>
<dbReference type="Gene3D" id="1.10.10.10">
    <property type="entry name" value="Winged helix-like DNA-binding domain superfamily/Winged helix DNA-binding domain"/>
    <property type="match status" value="1"/>
</dbReference>
<dbReference type="GO" id="GO:0060070">
    <property type="term" value="P:canonical Wnt signaling pathway"/>
    <property type="evidence" value="ECO:0000318"/>
    <property type="project" value="GO_Central"/>
</dbReference>
<name>A8WUI7_CAEBR</name>
<evidence type="ECO:0000256" key="7">
    <source>
        <dbReference type="ARBA" id="ARBA00023136"/>
    </source>
</evidence>
<evidence type="ECO:0000256" key="2">
    <source>
        <dbReference type="ARBA" id="ARBA00004496"/>
    </source>
</evidence>
<evidence type="ECO:0000256" key="3">
    <source>
        <dbReference type="ARBA" id="ARBA00008735"/>
    </source>
</evidence>
<dbReference type="InterPro" id="IPR000591">
    <property type="entry name" value="DEP_dom"/>
</dbReference>
<dbReference type="GO" id="GO:0003002">
    <property type="term" value="P:regionalization"/>
    <property type="evidence" value="ECO:0007669"/>
    <property type="project" value="UniProtKB-ARBA"/>
</dbReference>
<dbReference type="GO" id="GO:0048598">
    <property type="term" value="P:embryonic morphogenesis"/>
    <property type="evidence" value="ECO:0007669"/>
    <property type="project" value="UniProtKB-ARBA"/>
</dbReference>
<keyword evidence="5" id="KW-0963">Cytoplasm</keyword>
<evidence type="ECO:0000313" key="14">
    <source>
        <dbReference type="Proteomes" id="UP000008549"/>
    </source>
</evidence>
<dbReference type="HOGENOM" id="CLU_013997_0_0_1"/>
<dbReference type="CDD" id="cd04438">
    <property type="entry name" value="DEP_dishevelled"/>
    <property type="match status" value="1"/>
</dbReference>
<dbReference type="PANTHER" id="PTHR10878">
    <property type="entry name" value="SEGMENT POLARITY PROTEIN DISHEVELLED"/>
    <property type="match status" value="1"/>
</dbReference>
<dbReference type="Proteomes" id="UP000008549">
    <property type="component" value="Unassembled WGS sequence"/>
</dbReference>
<feature type="domain" description="DEP" evidence="11">
    <location>
        <begin position="988"/>
        <end position="1062"/>
    </location>
</feature>
<dbReference type="GO" id="GO:0048730">
    <property type="term" value="P:epidermis morphogenesis"/>
    <property type="evidence" value="ECO:0007669"/>
    <property type="project" value="UniProtKB-ARBA"/>
</dbReference>
<dbReference type="SUPFAM" id="SSF46785">
    <property type="entry name" value="Winged helix' DNA-binding domain"/>
    <property type="match status" value="1"/>
</dbReference>
<keyword evidence="7" id="KW-0472">Membrane</keyword>
<dbReference type="InterPro" id="IPR038207">
    <property type="entry name" value="DIX_dom_sf"/>
</dbReference>
<dbReference type="STRING" id="6238.A8WUI7"/>
<dbReference type="GO" id="GO:0005109">
    <property type="term" value="F:frizzled binding"/>
    <property type="evidence" value="ECO:0000318"/>
    <property type="project" value="GO_Central"/>
</dbReference>
<feature type="region of interest" description="Disordered" evidence="9">
    <location>
        <begin position="1"/>
        <end position="46"/>
    </location>
</feature>
<feature type="region of interest" description="Disordered" evidence="9">
    <location>
        <begin position="509"/>
        <end position="575"/>
    </location>
</feature>
<dbReference type="FunCoup" id="A8WUI7">
    <property type="interactions" value="163"/>
</dbReference>
<dbReference type="SMART" id="SM00021">
    <property type="entry name" value="DAX"/>
    <property type="match status" value="1"/>
</dbReference>
<keyword evidence="4" id="KW-0217">Developmental protein</keyword>
<evidence type="ECO:0000256" key="4">
    <source>
        <dbReference type="ARBA" id="ARBA00022473"/>
    </source>
</evidence>
<feature type="region of interest" description="Disordered" evidence="9">
    <location>
        <begin position="659"/>
        <end position="694"/>
    </location>
</feature>
<organism evidence="13 14">
    <name type="scientific">Caenorhabditis briggsae</name>
    <dbReference type="NCBI Taxonomy" id="6238"/>
    <lineage>
        <taxon>Eukaryota</taxon>
        <taxon>Metazoa</taxon>
        <taxon>Ecdysozoa</taxon>
        <taxon>Nematoda</taxon>
        <taxon>Chromadorea</taxon>
        <taxon>Rhabditida</taxon>
        <taxon>Rhabditina</taxon>
        <taxon>Rhabditomorpha</taxon>
        <taxon>Rhabditoidea</taxon>
        <taxon>Rhabditidae</taxon>
        <taxon>Peloderinae</taxon>
        <taxon>Caenorhabditis</taxon>
    </lineage>
</organism>
<dbReference type="Gene3D" id="2.30.42.10">
    <property type="match status" value="1"/>
</dbReference>